<organism evidence="1 2">
    <name type="scientific">Nonomuraea antimicrobica</name>
    <dbReference type="NCBI Taxonomy" id="561173"/>
    <lineage>
        <taxon>Bacteria</taxon>
        <taxon>Bacillati</taxon>
        <taxon>Actinomycetota</taxon>
        <taxon>Actinomycetes</taxon>
        <taxon>Streptosporangiales</taxon>
        <taxon>Streptosporangiaceae</taxon>
        <taxon>Nonomuraea</taxon>
    </lineage>
</organism>
<reference evidence="2" key="1">
    <citation type="journal article" date="2019" name="Int. J. Syst. Evol. Microbiol.">
        <title>The Global Catalogue of Microorganisms (GCM) 10K type strain sequencing project: providing services to taxonomists for standard genome sequencing and annotation.</title>
        <authorList>
            <consortium name="The Broad Institute Genomics Platform"/>
            <consortium name="The Broad Institute Genome Sequencing Center for Infectious Disease"/>
            <person name="Wu L."/>
            <person name="Ma J."/>
        </authorList>
    </citation>
    <scope>NUCLEOTIDE SEQUENCE [LARGE SCALE GENOMIC DNA]</scope>
    <source>
        <strain evidence="2">JCM 16904</strain>
    </source>
</reference>
<name>A0ABP7EMF3_9ACTN</name>
<protein>
    <submittedName>
        <fullName evidence="1">Uncharacterized protein</fullName>
    </submittedName>
</protein>
<dbReference type="EMBL" id="BAAAZP010000246">
    <property type="protein sequence ID" value="GAA3720750.1"/>
    <property type="molecule type" value="Genomic_DNA"/>
</dbReference>
<proteinExistence type="predicted"/>
<gene>
    <name evidence="1" type="ORF">GCM10022224_103460</name>
</gene>
<dbReference type="Proteomes" id="UP001500902">
    <property type="component" value="Unassembled WGS sequence"/>
</dbReference>
<evidence type="ECO:0000313" key="1">
    <source>
        <dbReference type="EMBL" id="GAA3720750.1"/>
    </source>
</evidence>
<evidence type="ECO:0000313" key="2">
    <source>
        <dbReference type="Proteomes" id="UP001500902"/>
    </source>
</evidence>
<keyword evidence="2" id="KW-1185">Reference proteome</keyword>
<comment type="caution">
    <text evidence="1">The sequence shown here is derived from an EMBL/GenBank/DDBJ whole genome shotgun (WGS) entry which is preliminary data.</text>
</comment>
<sequence>MADGRFRVRLNGSGSISVNFGDGEFDVDDLVADALAAALSQAAARRRAHTVL</sequence>
<accession>A0ABP7EMF3</accession>